<dbReference type="SUPFAM" id="SSF52954">
    <property type="entry name" value="Class II aaRS ABD-related"/>
    <property type="match status" value="1"/>
</dbReference>
<dbReference type="PANTHER" id="PTHR15004:SF0">
    <property type="entry name" value="GLUTAMYL-TRNA(GLN) AMIDOTRANSFERASE SUBUNIT C, MITOCHONDRIAL"/>
    <property type="match status" value="1"/>
</dbReference>
<organism evidence="3">
    <name type="scientific">Evadne anonyx</name>
    <dbReference type="NCBI Taxonomy" id="141404"/>
    <lineage>
        <taxon>Eukaryota</taxon>
        <taxon>Metazoa</taxon>
        <taxon>Ecdysozoa</taxon>
        <taxon>Arthropoda</taxon>
        <taxon>Crustacea</taxon>
        <taxon>Branchiopoda</taxon>
        <taxon>Diplostraca</taxon>
        <taxon>Cladocera</taxon>
        <taxon>Onychopoda</taxon>
        <taxon>Podonidae</taxon>
        <taxon>Evadne</taxon>
    </lineage>
</organism>
<dbReference type="GO" id="GO:0006450">
    <property type="term" value="P:regulation of translational fidelity"/>
    <property type="evidence" value="ECO:0007669"/>
    <property type="project" value="InterPro"/>
</dbReference>
<name>A0A9N6ZE27_9CRUS</name>
<protein>
    <submittedName>
        <fullName evidence="3">EOG090X076T</fullName>
    </submittedName>
</protein>
<keyword evidence="1" id="KW-0547">Nucleotide-binding</keyword>
<dbReference type="InterPro" id="IPR036621">
    <property type="entry name" value="Anticodon-bd_dom_sf"/>
</dbReference>
<dbReference type="InterPro" id="IPR036113">
    <property type="entry name" value="Asp/Glu-ADT_sf_sub_c"/>
</dbReference>
<dbReference type="InterPro" id="IPR003837">
    <property type="entry name" value="GatC"/>
</dbReference>
<dbReference type="GO" id="GO:0070681">
    <property type="term" value="P:glutaminyl-tRNAGln biosynthesis via transamidation"/>
    <property type="evidence" value="ECO:0007669"/>
    <property type="project" value="TreeGrafter"/>
</dbReference>
<reference evidence="3" key="1">
    <citation type="submission" date="2021-04" db="EMBL/GenBank/DDBJ databases">
        <authorList>
            <person name="Cornetti L."/>
        </authorList>
    </citation>
    <scope>NUCLEOTIDE SEQUENCE</scope>
</reference>
<dbReference type="PANTHER" id="PTHR15004">
    <property type="entry name" value="GLUTAMYL-TRNA(GLN) AMIDOTRANSFERASE SUBUNIT C, MITOCHONDRIAL"/>
    <property type="match status" value="1"/>
</dbReference>
<dbReference type="AlphaFoldDB" id="A0A9N6ZE27"/>
<dbReference type="GO" id="GO:0032543">
    <property type="term" value="P:mitochondrial translation"/>
    <property type="evidence" value="ECO:0007669"/>
    <property type="project" value="TreeGrafter"/>
</dbReference>
<dbReference type="EMBL" id="OC985891">
    <property type="protein sequence ID" value="CAG4642546.1"/>
    <property type="molecule type" value="Genomic_DNA"/>
</dbReference>
<feature type="domain" description="Anticodon-binding" evidence="2">
    <location>
        <begin position="275"/>
        <end position="319"/>
    </location>
</feature>
<evidence type="ECO:0000259" key="2">
    <source>
        <dbReference type="Pfam" id="PF03129"/>
    </source>
</evidence>
<dbReference type="GO" id="GO:0005739">
    <property type="term" value="C:mitochondrion"/>
    <property type="evidence" value="ECO:0007669"/>
    <property type="project" value="TreeGrafter"/>
</dbReference>
<sequence>MRSTLSPSLNLEEQSGKLFSCQGSALDTNKQNLYNYVDFGNQEGIRRLEEAIAFADQILHVDTKNVEPLISVLHEQCLPVREDQVTEGFIRDQILANASVTEEEYFKAIEHYIWFQNNVTSEDRLFHIISEEKAILRIEVRSLVLEDSPNNPLEIISVWKPEIFEQLEADENLKTSIKFKDTKNEKKTTWPCLITSRTTLEPATLFCLIDAYTSNKNTSSLVLHHSLAPYAVGVLVDGASTDMKQLQDLRRLFTIKLNNLKISVLPSGANWNTPQCDARGLPYLILLSDSTLENGICHLRNRDTTLKEEVHVSDVVQRLHTVLKK</sequence>
<accession>A0A9N6ZE27</accession>
<dbReference type="Pfam" id="PF02686">
    <property type="entry name" value="GatC"/>
    <property type="match status" value="1"/>
</dbReference>
<gene>
    <name evidence="3" type="primary">EOG090X076T</name>
</gene>
<dbReference type="Gene3D" id="3.40.50.800">
    <property type="entry name" value="Anticodon-binding domain"/>
    <property type="match status" value="1"/>
</dbReference>
<proteinExistence type="predicted"/>
<evidence type="ECO:0000256" key="1">
    <source>
        <dbReference type="ARBA" id="ARBA00022741"/>
    </source>
</evidence>
<dbReference type="InterPro" id="IPR004154">
    <property type="entry name" value="Anticodon-bd"/>
</dbReference>
<dbReference type="Pfam" id="PF03129">
    <property type="entry name" value="HGTP_anticodon"/>
    <property type="match status" value="1"/>
</dbReference>
<evidence type="ECO:0000313" key="3">
    <source>
        <dbReference type="EMBL" id="CAG4642546.1"/>
    </source>
</evidence>
<dbReference type="GO" id="GO:0030956">
    <property type="term" value="C:glutamyl-tRNA(Gln) amidotransferase complex"/>
    <property type="evidence" value="ECO:0007669"/>
    <property type="project" value="TreeGrafter"/>
</dbReference>
<dbReference type="GO" id="GO:0000166">
    <property type="term" value="F:nucleotide binding"/>
    <property type="evidence" value="ECO:0007669"/>
    <property type="project" value="UniProtKB-KW"/>
</dbReference>
<dbReference type="SUPFAM" id="SSF141000">
    <property type="entry name" value="Glu-tRNAGln amidotransferase C subunit"/>
    <property type="match status" value="1"/>
</dbReference>